<feature type="region of interest" description="Disordered" evidence="1">
    <location>
        <begin position="370"/>
        <end position="411"/>
    </location>
</feature>
<feature type="compositionally biased region" description="Polar residues" evidence="1">
    <location>
        <begin position="397"/>
        <end position="411"/>
    </location>
</feature>
<dbReference type="AlphaFoldDB" id="A0AAN5D091"/>
<accession>A0AAN5D091</accession>
<keyword evidence="3" id="KW-1185">Reference proteome</keyword>
<protein>
    <submittedName>
        <fullName evidence="2">Uncharacterized protein</fullName>
    </submittedName>
</protein>
<feature type="compositionally biased region" description="Gly residues" evidence="1">
    <location>
        <begin position="441"/>
        <end position="451"/>
    </location>
</feature>
<feature type="compositionally biased region" description="Basic and acidic residues" evidence="1">
    <location>
        <begin position="65"/>
        <end position="87"/>
    </location>
</feature>
<organism evidence="2 3">
    <name type="scientific">Pristionchus mayeri</name>
    <dbReference type="NCBI Taxonomy" id="1317129"/>
    <lineage>
        <taxon>Eukaryota</taxon>
        <taxon>Metazoa</taxon>
        <taxon>Ecdysozoa</taxon>
        <taxon>Nematoda</taxon>
        <taxon>Chromadorea</taxon>
        <taxon>Rhabditida</taxon>
        <taxon>Rhabditina</taxon>
        <taxon>Diplogasteromorpha</taxon>
        <taxon>Diplogasteroidea</taxon>
        <taxon>Neodiplogasteridae</taxon>
        <taxon>Pristionchus</taxon>
    </lineage>
</organism>
<feature type="compositionally biased region" description="Polar residues" evidence="1">
    <location>
        <begin position="429"/>
        <end position="439"/>
    </location>
</feature>
<feature type="compositionally biased region" description="Pro residues" evidence="1">
    <location>
        <begin position="286"/>
        <end position="300"/>
    </location>
</feature>
<feature type="compositionally biased region" description="Low complexity" evidence="1">
    <location>
        <begin position="498"/>
        <end position="507"/>
    </location>
</feature>
<sequence length="619" mass="66126">MDMEAGEVLDDVEENEAPEKKKDMFPKAISLLDEPQPKKKKTNSLAKYASLGWGDMVTTRVQPQPERDTRAQPEEEHRRRYEERPAYRDAAPPTPSKPAIANMTPKELHAESCRLMSMQGPKLLQLSNSELQALVMEAVELETAYQKHFERTNTLIDQVNEMARLEEGKLESLLQEVTSYAPSDLPPMGDILVANVRTLLDTRRKAREPAAVQQPMPQLAEEPLPHVSHPYAAPVIAPSFNPLVPPPGVGPPPTAPPSVMLMPPSFNPSAPPPLIPSSSTAGVPPSGAPAPLPADFSIPPPDFSRPPPFLTGGLPPSMSLPPPDFSIPPTMNHSVPPPALPPSMSLPGMDLSKPPPRIPMVRLVFHDEITPSQGEATPPHPHSSTLSAPPPAPSLMGNASVSGGGTQSPAYETLNANIGIQAAVRAISNINSPQSQRTRASGGGGGGGTGTTGDQPQSLMSLRLQPPPGTSPLVGGSPRVERPRHDSHTRQVSPSPQKKTTVVSSPVVKREEERGIPPPKTPPIHEAEELMAELAQSAPPVQPLPEETPLCDESFSITEATPFLEAPPTEISPPVESTTLDGPHLDAPPTEPLSSTEVVVKEEVIMGEGVKQEEPSPIE</sequence>
<name>A0AAN5D091_9BILA</name>
<comment type="caution">
    <text evidence="2">The sequence shown here is derived from an EMBL/GenBank/DDBJ whole genome shotgun (WGS) entry which is preliminary data.</text>
</comment>
<reference evidence="3" key="1">
    <citation type="submission" date="2022-10" db="EMBL/GenBank/DDBJ databases">
        <title>Genome assembly of Pristionchus species.</title>
        <authorList>
            <person name="Yoshida K."/>
            <person name="Sommer R.J."/>
        </authorList>
    </citation>
    <scope>NUCLEOTIDE SEQUENCE [LARGE SCALE GENOMIC DNA]</scope>
    <source>
        <strain evidence="3">RS5460</strain>
    </source>
</reference>
<dbReference type="EMBL" id="BTRK01000005">
    <property type="protein sequence ID" value="GMR53244.1"/>
    <property type="molecule type" value="Genomic_DNA"/>
</dbReference>
<feature type="region of interest" description="Disordered" evidence="1">
    <location>
        <begin position="1"/>
        <end position="101"/>
    </location>
</feature>
<feature type="compositionally biased region" description="Acidic residues" evidence="1">
    <location>
        <begin position="1"/>
        <end position="16"/>
    </location>
</feature>
<feature type="compositionally biased region" description="Basic and acidic residues" evidence="1">
    <location>
        <begin position="479"/>
        <end position="489"/>
    </location>
</feature>
<feature type="region of interest" description="Disordered" evidence="1">
    <location>
        <begin position="270"/>
        <end position="300"/>
    </location>
</feature>
<proteinExistence type="predicted"/>
<gene>
    <name evidence="2" type="ORF">PMAYCL1PPCAC_23439</name>
</gene>
<dbReference type="Proteomes" id="UP001328107">
    <property type="component" value="Unassembled WGS sequence"/>
</dbReference>
<evidence type="ECO:0000313" key="2">
    <source>
        <dbReference type="EMBL" id="GMR53244.1"/>
    </source>
</evidence>
<feature type="region of interest" description="Disordered" evidence="1">
    <location>
        <begin position="555"/>
        <end position="599"/>
    </location>
</feature>
<feature type="region of interest" description="Disordered" evidence="1">
    <location>
        <begin position="429"/>
        <end position="527"/>
    </location>
</feature>
<evidence type="ECO:0000313" key="3">
    <source>
        <dbReference type="Proteomes" id="UP001328107"/>
    </source>
</evidence>
<evidence type="ECO:0000256" key="1">
    <source>
        <dbReference type="SAM" id="MobiDB-lite"/>
    </source>
</evidence>